<evidence type="ECO:0000256" key="4">
    <source>
        <dbReference type="ARBA" id="ARBA00023136"/>
    </source>
</evidence>
<keyword evidence="4 5" id="KW-0472">Membrane</keyword>
<feature type="transmembrane region" description="Helical" evidence="5">
    <location>
        <begin position="137"/>
        <end position="158"/>
    </location>
</feature>
<feature type="transmembrane region" description="Helical" evidence="5">
    <location>
        <begin position="165"/>
        <end position="190"/>
    </location>
</feature>
<feature type="transmembrane region" description="Helical" evidence="5">
    <location>
        <begin position="43"/>
        <end position="66"/>
    </location>
</feature>
<keyword evidence="2 5" id="KW-0812">Transmembrane</keyword>
<name>A0A9D9GU37_9BACL</name>
<evidence type="ECO:0000256" key="5">
    <source>
        <dbReference type="SAM" id="Phobius"/>
    </source>
</evidence>
<dbReference type="InterPro" id="IPR006214">
    <property type="entry name" value="Bax_inhibitor_1-related"/>
</dbReference>
<gene>
    <name evidence="6" type="ORF">IAC58_01965</name>
</gene>
<feature type="transmembrane region" description="Helical" evidence="5">
    <location>
        <begin position="242"/>
        <end position="264"/>
    </location>
</feature>
<dbReference type="Pfam" id="PF01027">
    <property type="entry name" value="Bax1-I"/>
    <property type="match status" value="1"/>
</dbReference>
<proteinExistence type="predicted"/>
<sequence>MFGGKQFKPLDDNQNGEVVIDTTSEENSVSKEKKSLNLTYFKVFGFFGLALLITAVTAFVVSSILYNVLLNDVETYALASMIISITSAFLVVILSFGVNLAVFKKGHTMTVLFVAYSIVMGCLLSGLAFYVNSPYTLAFIFLATALVFLIMCGVGALLGNKVKLVYMILGVLLIGSIFIVILNLCIMPFLFVNESLWSTYSIFYWILEFVFIAILCIYIAIDMNRLKRLVQNNINVPHNLALYFATSLYTDFIALFVRIFYLIIRLKANDN</sequence>
<protein>
    <submittedName>
        <fullName evidence="6">US12 family protein</fullName>
    </submittedName>
</protein>
<comment type="subcellular location">
    <subcellularLocation>
        <location evidence="1">Membrane</location>
        <topology evidence="1">Multi-pass membrane protein</topology>
    </subcellularLocation>
</comment>
<feature type="transmembrane region" description="Helical" evidence="5">
    <location>
        <begin position="202"/>
        <end position="221"/>
    </location>
</feature>
<dbReference type="Proteomes" id="UP000823613">
    <property type="component" value="Unassembled WGS sequence"/>
</dbReference>
<evidence type="ECO:0000256" key="3">
    <source>
        <dbReference type="ARBA" id="ARBA00022989"/>
    </source>
</evidence>
<dbReference type="AlphaFoldDB" id="A0A9D9GU37"/>
<feature type="transmembrane region" description="Helical" evidence="5">
    <location>
        <begin position="78"/>
        <end position="103"/>
    </location>
</feature>
<evidence type="ECO:0000256" key="2">
    <source>
        <dbReference type="ARBA" id="ARBA00022692"/>
    </source>
</evidence>
<organism evidence="6 7">
    <name type="scientific">Candidatus Onthovivens merdipullorum</name>
    <dbReference type="NCBI Taxonomy" id="2840889"/>
    <lineage>
        <taxon>Bacteria</taxon>
        <taxon>Bacillati</taxon>
        <taxon>Bacillota</taxon>
        <taxon>Bacilli</taxon>
        <taxon>Bacillales</taxon>
        <taxon>Candidatus Onthovivens</taxon>
    </lineage>
</organism>
<dbReference type="GO" id="GO:0016020">
    <property type="term" value="C:membrane"/>
    <property type="evidence" value="ECO:0007669"/>
    <property type="project" value="UniProtKB-SubCell"/>
</dbReference>
<comment type="caution">
    <text evidence="6">The sequence shown here is derived from an EMBL/GenBank/DDBJ whole genome shotgun (WGS) entry which is preliminary data.</text>
</comment>
<evidence type="ECO:0000313" key="6">
    <source>
        <dbReference type="EMBL" id="MBO8427310.1"/>
    </source>
</evidence>
<reference evidence="6" key="2">
    <citation type="journal article" date="2021" name="PeerJ">
        <title>Extensive microbial diversity within the chicken gut microbiome revealed by metagenomics and culture.</title>
        <authorList>
            <person name="Gilroy R."/>
            <person name="Ravi A."/>
            <person name="Getino M."/>
            <person name="Pursley I."/>
            <person name="Horton D.L."/>
            <person name="Alikhan N.F."/>
            <person name="Baker D."/>
            <person name="Gharbi K."/>
            <person name="Hall N."/>
            <person name="Watson M."/>
            <person name="Adriaenssens E.M."/>
            <person name="Foster-Nyarko E."/>
            <person name="Jarju S."/>
            <person name="Secka A."/>
            <person name="Antonio M."/>
            <person name="Oren A."/>
            <person name="Chaudhuri R.R."/>
            <person name="La Ragione R."/>
            <person name="Hildebrand F."/>
            <person name="Pallen M.J."/>
        </authorList>
    </citation>
    <scope>NUCLEOTIDE SEQUENCE</scope>
    <source>
        <strain evidence="6">11159</strain>
    </source>
</reference>
<dbReference type="EMBL" id="JADIMY010000042">
    <property type="protein sequence ID" value="MBO8427310.1"/>
    <property type="molecule type" value="Genomic_DNA"/>
</dbReference>
<evidence type="ECO:0000313" key="7">
    <source>
        <dbReference type="Proteomes" id="UP000823613"/>
    </source>
</evidence>
<keyword evidence="3 5" id="KW-1133">Transmembrane helix</keyword>
<evidence type="ECO:0000256" key="1">
    <source>
        <dbReference type="ARBA" id="ARBA00004141"/>
    </source>
</evidence>
<feature type="transmembrane region" description="Helical" evidence="5">
    <location>
        <begin position="110"/>
        <end position="131"/>
    </location>
</feature>
<accession>A0A9D9GU37</accession>
<reference evidence="6" key="1">
    <citation type="submission" date="2020-10" db="EMBL/GenBank/DDBJ databases">
        <authorList>
            <person name="Gilroy R."/>
        </authorList>
    </citation>
    <scope>NUCLEOTIDE SEQUENCE</scope>
    <source>
        <strain evidence="6">11159</strain>
    </source>
</reference>